<evidence type="ECO:0000313" key="3">
    <source>
        <dbReference type="EMBL" id="CAN80535.1"/>
    </source>
</evidence>
<dbReference type="AlphaFoldDB" id="A5AXG6"/>
<feature type="compositionally biased region" description="Basic and acidic residues" evidence="1">
    <location>
        <begin position="135"/>
        <end position="144"/>
    </location>
</feature>
<dbReference type="EMBL" id="AM439192">
    <property type="protein sequence ID" value="CAN80535.1"/>
    <property type="molecule type" value="Genomic_DNA"/>
</dbReference>
<gene>
    <name evidence="3" type="ORF">VITISV_035974</name>
</gene>
<dbReference type="PANTHER" id="PTHR35463">
    <property type="entry name" value="TRANSMEMBRANE PROTEIN"/>
    <property type="match status" value="1"/>
</dbReference>
<dbReference type="PANTHER" id="PTHR35463:SF10">
    <property type="entry name" value="TRANSMEMBRANE PROTEIN"/>
    <property type="match status" value="1"/>
</dbReference>
<organism evidence="3">
    <name type="scientific">Vitis vinifera</name>
    <name type="common">Grape</name>
    <dbReference type="NCBI Taxonomy" id="29760"/>
    <lineage>
        <taxon>Eukaryota</taxon>
        <taxon>Viridiplantae</taxon>
        <taxon>Streptophyta</taxon>
        <taxon>Embryophyta</taxon>
        <taxon>Tracheophyta</taxon>
        <taxon>Spermatophyta</taxon>
        <taxon>Magnoliopsida</taxon>
        <taxon>eudicotyledons</taxon>
        <taxon>Gunneridae</taxon>
        <taxon>Pentapetalae</taxon>
        <taxon>rosids</taxon>
        <taxon>Vitales</taxon>
        <taxon>Vitaceae</taxon>
        <taxon>Viteae</taxon>
        <taxon>Vitis</taxon>
    </lineage>
</organism>
<keyword evidence="2" id="KW-0472">Membrane</keyword>
<keyword evidence="2" id="KW-0812">Transmembrane</keyword>
<protein>
    <submittedName>
        <fullName evidence="3">Uncharacterized protein</fullName>
    </submittedName>
</protein>
<evidence type="ECO:0000256" key="1">
    <source>
        <dbReference type="SAM" id="MobiDB-lite"/>
    </source>
</evidence>
<reference evidence="3" key="1">
    <citation type="journal article" date="2007" name="PLoS ONE">
        <title>The first genome sequence of an elite grapevine cultivar (Pinot noir Vitis vinifera L.): coping with a highly heterozygous genome.</title>
        <authorList>
            <person name="Velasco R."/>
            <person name="Zharkikh A."/>
            <person name="Troggio M."/>
            <person name="Cartwright D.A."/>
            <person name="Cestaro A."/>
            <person name="Pruss D."/>
            <person name="Pindo M."/>
            <person name="FitzGerald L.M."/>
            <person name="Vezzulli S."/>
            <person name="Reid J."/>
            <person name="Malacarne G."/>
            <person name="Iliev D."/>
            <person name="Coppola G."/>
            <person name="Wardell B."/>
            <person name="Micheletti D."/>
            <person name="Macalma T."/>
            <person name="Facci M."/>
            <person name="Mitchell J.T."/>
            <person name="Perazzolli M."/>
            <person name="Eldredge G."/>
            <person name="Gatto P."/>
            <person name="Oyzerski R."/>
            <person name="Moretto M."/>
            <person name="Gutin N."/>
            <person name="Stefanini M."/>
            <person name="Chen Y."/>
            <person name="Segala C."/>
            <person name="Davenport C."/>
            <person name="Dematte L."/>
            <person name="Mraz A."/>
            <person name="Battilana J."/>
            <person name="Stormo K."/>
            <person name="Costa F."/>
            <person name="Tao Q."/>
            <person name="Si-Ammour A."/>
            <person name="Harkins T."/>
            <person name="Lackey A."/>
            <person name="Perbost C."/>
            <person name="Taillon B."/>
            <person name="Stella A."/>
            <person name="Solovyev V."/>
            <person name="Fawcett J.A."/>
            <person name="Sterck L."/>
            <person name="Vandepoele K."/>
            <person name="Grando S.M."/>
            <person name="Toppo S."/>
            <person name="Moser C."/>
            <person name="Lanchbury J."/>
            <person name="Bogden R."/>
            <person name="Skolnick M."/>
            <person name="Sgaramella V."/>
            <person name="Bhatnagar S.K."/>
            <person name="Fontana P."/>
            <person name="Gutin A."/>
            <person name="Van de Peer Y."/>
            <person name="Salamini F."/>
            <person name="Viola R."/>
        </authorList>
    </citation>
    <scope>NUCLEOTIDE SEQUENCE</scope>
</reference>
<keyword evidence="2" id="KW-1133">Transmembrane helix</keyword>
<evidence type="ECO:0000256" key="2">
    <source>
        <dbReference type="SAM" id="Phobius"/>
    </source>
</evidence>
<feature type="transmembrane region" description="Helical" evidence="2">
    <location>
        <begin position="7"/>
        <end position="28"/>
    </location>
</feature>
<proteinExistence type="predicted"/>
<name>A5AXG6_VITVI</name>
<feature type="region of interest" description="Disordered" evidence="1">
    <location>
        <begin position="123"/>
        <end position="145"/>
    </location>
</feature>
<accession>A5AXG6</accession>
<sequence length="187" mass="20943">MDRFRGLTFSTAWFLFFFFFFIIIIIFYPQSLCSDNVADGQGGQNNVETNKDEKPSTLVMLTDTLALLSRSQISTWNKAKSFLNQLQLHFSPPNLEKCDRRYKNVSEAYDKLLISFRSRDIAQSRMGEGDGPGGRMKEAAEESTKSAVAAVEESAKSAAKVVEEAVQMTAEKVKETLSSNQESEAEL</sequence>